<organism evidence="2 3">
    <name type="scientific">Stachybotrys chartarum (strain CBS 109288 / IBT 7711)</name>
    <name type="common">Toxic black mold</name>
    <name type="synonym">Stilbospora chartarum</name>
    <dbReference type="NCBI Taxonomy" id="1280523"/>
    <lineage>
        <taxon>Eukaryota</taxon>
        <taxon>Fungi</taxon>
        <taxon>Dikarya</taxon>
        <taxon>Ascomycota</taxon>
        <taxon>Pezizomycotina</taxon>
        <taxon>Sordariomycetes</taxon>
        <taxon>Hypocreomycetidae</taxon>
        <taxon>Hypocreales</taxon>
        <taxon>Stachybotryaceae</taxon>
        <taxon>Stachybotrys</taxon>
    </lineage>
</organism>
<feature type="compositionally biased region" description="Polar residues" evidence="1">
    <location>
        <begin position="394"/>
        <end position="409"/>
    </location>
</feature>
<evidence type="ECO:0000313" key="3">
    <source>
        <dbReference type="Proteomes" id="UP000028045"/>
    </source>
</evidence>
<reference evidence="2 3" key="1">
    <citation type="journal article" date="2014" name="BMC Genomics">
        <title>Comparative genome sequencing reveals chemotype-specific gene clusters in the toxigenic black mold Stachybotrys.</title>
        <authorList>
            <person name="Semeiks J."/>
            <person name="Borek D."/>
            <person name="Otwinowski Z."/>
            <person name="Grishin N.V."/>
        </authorList>
    </citation>
    <scope>NUCLEOTIDE SEQUENCE [LARGE SCALE GENOMIC DNA]</scope>
    <source>
        <strain evidence="3">CBS 109288 / IBT 7711</strain>
    </source>
</reference>
<feature type="compositionally biased region" description="Polar residues" evidence="1">
    <location>
        <begin position="416"/>
        <end position="429"/>
    </location>
</feature>
<feature type="compositionally biased region" description="Low complexity" evidence="1">
    <location>
        <begin position="492"/>
        <end position="511"/>
    </location>
</feature>
<dbReference type="AlphaFoldDB" id="A0A084AK08"/>
<name>A0A084AK08_STACB</name>
<feature type="region of interest" description="Disordered" evidence="1">
    <location>
        <begin position="216"/>
        <end position="332"/>
    </location>
</feature>
<dbReference type="HOGENOM" id="CLU_369254_0_0_1"/>
<gene>
    <name evidence="2" type="ORF">S7711_07886</name>
</gene>
<feature type="compositionally biased region" description="Polar residues" evidence="1">
    <location>
        <begin position="262"/>
        <end position="281"/>
    </location>
</feature>
<evidence type="ECO:0000313" key="2">
    <source>
        <dbReference type="EMBL" id="KEY65637.1"/>
    </source>
</evidence>
<feature type="region of interest" description="Disordered" evidence="1">
    <location>
        <begin position="476"/>
        <end position="567"/>
    </location>
</feature>
<feature type="region of interest" description="Disordered" evidence="1">
    <location>
        <begin position="383"/>
        <end position="453"/>
    </location>
</feature>
<dbReference type="EMBL" id="KL648692">
    <property type="protein sequence ID" value="KEY65637.1"/>
    <property type="molecule type" value="Genomic_DNA"/>
</dbReference>
<proteinExistence type="predicted"/>
<feature type="region of interest" description="Disordered" evidence="1">
    <location>
        <begin position="110"/>
        <end position="130"/>
    </location>
</feature>
<protein>
    <submittedName>
        <fullName evidence="2">Uncharacterized protein</fullName>
    </submittedName>
</protein>
<feature type="compositionally biased region" description="Low complexity" evidence="1">
    <location>
        <begin position="444"/>
        <end position="453"/>
    </location>
</feature>
<sequence length="754" mass="82157">MSIPKVAAEIPRISELRRMLDYDDTSLPRCKLLMEDLRAFRKKFATSQGRRGRDLINWRDETDQAGLLEMTRSYLLRDGNGSLFWPDDPTTPNYNKLQWTKSKDLLNKEKKRSQRKFNMGASRTQRGVSRENPIDLNLDEVEGRTSARPEGNMSPGTYQNVFSARDADPFSGVVDPALRLENFSAVHRENETSMAGSTSELPSASHNTLNAIQTRLEPISVTSDEPDSRPGVDSEDNDEPPTKRRKARHPPTRIVTLRTKKANQTGRKTRNVASVPTWSSSRVRRPRQDPSWATEEQLRHLDSSSSARSSPGQLDAALESPASEDPAPERTMPQTAMLEAAATQALATAQATATIMEYQVPTVEECFPCDEGSFTRSMSGILDTIEGSRPGSPAGNTPDASMNMNTGPASQAAPPNRNSARVDPSSSARPVSREADLNGSLEPSAAASSTSATPVALTSDMTFTPLPMTQGLSEQLLAPPRGSTTPAVTMVPSTRSPVSGSVSPRGSTTPTAAIVPRMRSPVLGGVSPRGSTTPTAAIAPRTMSPVLGSASPRGRITPATTTRSSTTSLMSAVALQRDADAHALTATMPTALSEEGHPQLAEAISPVDATNTHFQITSPPPQAKVAKPKINFTYYIVLSRVPVYDALHWTPSKRFTEMSLADFEHEIPHGLPADAKGWLFTLSGPGVKIRAKVHRGNDEEYIIMKSIFDQELREAIPQNKDKAHLVFRFQFECFREELIQATGVGEAYEDELNY</sequence>
<evidence type="ECO:0000256" key="1">
    <source>
        <dbReference type="SAM" id="MobiDB-lite"/>
    </source>
</evidence>
<dbReference type="Proteomes" id="UP000028045">
    <property type="component" value="Unassembled WGS sequence"/>
</dbReference>
<accession>A0A084AK08</accession>
<keyword evidence="3" id="KW-1185">Reference proteome</keyword>